<comment type="caution">
    <text evidence="8">The sequence shown here is derived from an EMBL/GenBank/DDBJ whole genome shotgun (WGS) entry which is preliminary data.</text>
</comment>
<dbReference type="GO" id="GO:0003677">
    <property type="term" value="F:DNA binding"/>
    <property type="evidence" value="ECO:0007669"/>
    <property type="project" value="InterPro"/>
</dbReference>
<feature type="compositionally biased region" description="Polar residues" evidence="6">
    <location>
        <begin position="78"/>
        <end position="97"/>
    </location>
</feature>
<organism evidence="8 9">
    <name type="scientific">Rhizodiscina lignyota</name>
    <dbReference type="NCBI Taxonomy" id="1504668"/>
    <lineage>
        <taxon>Eukaryota</taxon>
        <taxon>Fungi</taxon>
        <taxon>Dikarya</taxon>
        <taxon>Ascomycota</taxon>
        <taxon>Pezizomycotina</taxon>
        <taxon>Dothideomycetes</taxon>
        <taxon>Pleosporomycetidae</taxon>
        <taxon>Aulographales</taxon>
        <taxon>Rhizodiscinaceae</taxon>
        <taxon>Rhizodiscina</taxon>
    </lineage>
</organism>
<evidence type="ECO:0000256" key="1">
    <source>
        <dbReference type="ARBA" id="ARBA00004123"/>
    </source>
</evidence>
<accession>A0A9P4M615</accession>
<evidence type="ECO:0000256" key="6">
    <source>
        <dbReference type="SAM" id="MobiDB-lite"/>
    </source>
</evidence>
<dbReference type="Pfam" id="PF04082">
    <property type="entry name" value="Fungal_trans"/>
    <property type="match status" value="1"/>
</dbReference>
<dbReference type="AlphaFoldDB" id="A0A9P4M615"/>
<dbReference type="SUPFAM" id="SSF57701">
    <property type="entry name" value="Zn2/Cys6 DNA-binding domain"/>
    <property type="match status" value="1"/>
</dbReference>
<keyword evidence="9" id="KW-1185">Reference proteome</keyword>
<proteinExistence type="predicted"/>
<dbReference type="EMBL" id="ML978126">
    <property type="protein sequence ID" value="KAF2098743.1"/>
    <property type="molecule type" value="Genomic_DNA"/>
</dbReference>
<dbReference type="InterPro" id="IPR050815">
    <property type="entry name" value="TF_fung"/>
</dbReference>
<dbReference type="CDD" id="cd12148">
    <property type="entry name" value="fungal_TF_MHR"/>
    <property type="match status" value="1"/>
</dbReference>
<dbReference type="PANTHER" id="PTHR47338">
    <property type="entry name" value="ZN(II)2CYS6 TRANSCRIPTION FACTOR (EUROFUNG)-RELATED"/>
    <property type="match status" value="1"/>
</dbReference>
<dbReference type="PANTHER" id="PTHR47338:SF20">
    <property type="entry name" value="ZN(II)2CYS6 TRANSCRIPTION FACTOR (EUROFUNG)"/>
    <property type="match status" value="1"/>
</dbReference>
<dbReference type="GO" id="GO:0000981">
    <property type="term" value="F:DNA-binding transcription factor activity, RNA polymerase II-specific"/>
    <property type="evidence" value="ECO:0007669"/>
    <property type="project" value="InterPro"/>
</dbReference>
<dbReference type="GO" id="GO:0008270">
    <property type="term" value="F:zinc ion binding"/>
    <property type="evidence" value="ECO:0007669"/>
    <property type="project" value="InterPro"/>
</dbReference>
<dbReference type="SMART" id="SM00906">
    <property type="entry name" value="Fungal_trans"/>
    <property type="match status" value="1"/>
</dbReference>
<comment type="subcellular location">
    <subcellularLocation>
        <location evidence="1">Nucleus</location>
    </subcellularLocation>
</comment>
<keyword evidence="3" id="KW-0805">Transcription regulation</keyword>
<dbReference type="Gene3D" id="4.10.240.10">
    <property type="entry name" value="Zn(2)-C6 fungal-type DNA-binding domain"/>
    <property type="match status" value="1"/>
</dbReference>
<dbReference type="InterPro" id="IPR001138">
    <property type="entry name" value="Zn2Cys6_DnaBD"/>
</dbReference>
<evidence type="ECO:0000259" key="7">
    <source>
        <dbReference type="SMART" id="SM00906"/>
    </source>
</evidence>
<evidence type="ECO:0000256" key="4">
    <source>
        <dbReference type="ARBA" id="ARBA00023163"/>
    </source>
</evidence>
<dbReference type="CDD" id="cd00067">
    <property type="entry name" value="GAL4"/>
    <property type="match status" value="1"/>
</dbReference>
<dbReference type="GO" id="GO:0005634">
    <property type="term" value="C:nucleus"/>
    <property type="evidence" value="ECO:0007669"/>
    <property type="project" value="UniProtKB-SubCell"/>
</dbReference>
<keyword evidence="4" id="KW-0804">Transcription</keyword>
<evidence type="ECO:0000313" key="9">
    <source>
        <dbReference type="Proteomes" id="UP000799772"/>
    </source>
</evidence>
<reference evidence="8" key="1">
    <citation type="journal article" date="2020" name="Stud. Mycol.">
        <title>101 Dothideomycetes genomes: a test case for predicting lifestyles and emergence of pathogens.</title>
        <authorList>
            <person name="Haridas S."/>
            <person name="Albert R."/>
            <person name="Binder M."/>
            <person name="Bloem J."/>
            <person name="Labutti K."/>
            <person name="Salamov A."/>
            <person name="Andreopoulos B."/>
            <person name="Baker S."/>
            <person name="Barry K."/>
            <person name="Bills G."/>
            <person name="Bluhm B."/>
            <person name="Cannon C."/>
            <person name="Castanera R."/>
            <person name="Culley D."/>
            <person name="Daum C."/>
            <person name="Ezra D."/>
            <person name="Gonzalez J."/>
            <person name="Henrissat B."/>
            <person name="Kuo A."/>
            <person name="Liang C."/>
            <person name="Lipzen A."/>
            <person name="Lutzoni F."/>
            <person name="Magnuson J."/>
            <person name="Mondo S."/>
            <person name="Nolan M."/>
            <person name="Ohm R."/>
            <person name="Pangilinan J."/>
            <person name="Park H.-J."/>
            <person name="Ramirez L."/>
            <person name="Alfaro M."/>
            <person name="Sun H."/>
            <person name="Tritt A."/>
            <person name="Yoshinaga Y."/>
            <person name="Zwiers L.-H."/>
            <person name="Turgeon B."/>
            <person name="Goodwin S."/>
            <person name="Spatafora J."/>
            <person name="Crous P."/>
            <person name="Grigoriev I."/>
        </authorList>
    </citation>
    <scope>NUCLEOTIDE SEQUENCE</scope>
    <source>
        <strain evidence="8">CBS 133067</strain>
    </source>
</reference>
<keyword evidence="5" id="KW-0539">Nucleus</keyword>
<evidence type="ECO:0000313" key="8">
    <source>
        <dbReference type="EMBL" id="KAF2098743.1"/>
    </source>
</evidence>
<evidence type="ECO:0000256" key="2">
    <source>
        <dbReference type="ARBA" id="ARBA00022723"/>
    </source>
</evidence>
<evidence type="ECO:0000256" key="3">
    <source>
        <dbReference type="ARBA" id="ARBA00023015"/>
    </source>
</evidence>
<gene>
    <name evidence="8" type="ORF">NA57DRAFT_56389</name>
</gene>
<sequence>MASTQFAALACKSCRANLQRKLKRKCTRELPACSLCVRLEKNCEYPLQPHRDDSSSDGSKTLAERIQYLEQKFVQQEHAPTSNTQEPDVSFAGTTSATSNLPIPPWTSWAPPSRSRAFPELYILDSDSFSKNAPEALDPGMPLPPDVVDTLLSSGIQKICDEYFSGTHSWLPVLIKKRINHQLQSFDSSNNASLALLLLCMKLVADGPLEAEKPSATPTYLLAREFWKALENASVITLHLLQSVVLIALYEMGHGIFPAGYLTVGHAARIGILMGLHDRRNAAQLFIQSETWTLREEERRTWWAVIILDRFVHLGTSGLPLATPEPGQGDLLPCSDEGWMEGEVGSNHPLFSSTFSANLDIGHFASTCQASHILGRVLKHRDDASNRRDRPFRLSEAKQLHRTLVALDSDLVQRYFGTGFSLLNGDTGAVFEAFALCCSARLILYDMYGCNEPDQTASQQARLPEDTEMQQIALDGIKEIVTYRMSFLSQPLIMRTDLASPLVCHSLYHSASECAWFIKENQASDMISAMKTYVDLLMEIGKRWMIARH</sequence>
<dbReference type="OrthoDB" id="3862662at2759"/>
<keyword evidence="2" id="KW-0479">Metal-binding</keyword>
<dbReference type="Proteomes" id="UP000799772">
    <property type="component" value="Unassembled WGS sequence"/>
</dbReference>
<feature type="region of interest" description="Disordered" evidence="6">
    <location>
        <begin position="77"/>
        <end position="97"/>
    </location>
</feature>
<evidence type="ECO:0000256" key="5">
    <source>
        <dbReference type="ARBA" id="ARBA00023242"/>
    </source>
</evidence>
<dbReference type="GO" id="GO:0006351">
    <property type="term" value="P:DNA-templated transcription"/>
    <property type="evidence" value="ECO:0007669"/>
    <property type="project" value="InterPro"/>
</dbReference>
<dbReference type="InterPro" id="IPR036864">
    <property type="entry name" value="Zn2-C6_fun-type_DNA-bd_sf"/>
</dbReference>
<dbReference type="InterPro" id="IPR007219">
    <property type="entry name" value="XnlR_reg_dom"/>
</dbReference>
<name>A0A9P4M615_9PEZI</name>
<feature type="domain" description="Xylanolytic transcriptional activator regulatory" evidence="7">
    <location>
        <begin position="260"/>
        <end position="339"/>
    </location>
</feature>
<protein>
    <recommendedName>
        <fullName evidence="7">Xylanolytic transcriptional activator regulatory domain-containing protein</fullName>
    </recommendedName>
</protein>